<dbReference type="PROSITE" id="PS00108">
    <property type="entry name" value="PROTEIN_KINASE_ST"/>
    <property type="match status" value="1"/>
</dbReference>
<accession>A0A9Q1AZA9</accession>
<dbReference type="PANTHER" id="PTHR24342">
    <property type="entry name" value="SERINE/THREONINE-PROTEIN KINASE 17"/>
    <property type="match status" value="1"/>
</dbReference>
<dbReference type="InterPro" id="IPR011009">
    <property type="entry name" value="Kinase-like_dom_sf"/>
</dbReference>
<feature type="compositionally biased region" description="Low complexity" evidence="13">
    <location>
        <begin position="535"/>
        <end position="545"/>
    </location>
</feature>
<proteinExistence type="inferred from homology"/>
<dbReference type="SMART" id="SM00060">
    <property type="entry name" value="FN3"/>
    <property type="match status" value="1"/>
</dbReference>
<feature type="binding site" evidence="12">
    <location>
        <position position="246"/>
    </location>
    <ligand>
        <name>ATP</name>
        <dbReference type="ChEBI" id="CHEBI:30616"/>
    </ligand>
</feature>
<dbReference type="SUPFAM" id="SSF49265">
    <property type="entry name" value="Fibronectin type III"/>
    <property type="match status" value="1"/>
</dbReference>
<keyword evidence="3" id="KW-0963">Cytoplasm</keyword>
<feature type="region of interest" description="Disordered" evidence="13">
    <location>
        <begin position="666"/>
        <end position="702"/>
    </location>
</feature>
<evidence type="ECO:0000259" key="16">
    <source>
        <dbReference type="PROSITE" id="PS50853"/>
    </source>
</evidence>
<dbReference type="Pfam" id="PF07679">
    <property type="entry name" value="I-set"/>
    <property type="match status" value="2"/>
</dbReference>
<dbReference type="InterPro" id="IPR036116">
    <property type="entry name" value="FN3_sf"/>
</dbReference>
<keyword evidence="18" id="KW-1185">Reference proteome</keyword>
<evidence type="ECO:0000256" key="9">
    <source>
        <dbReference type="ARBA" id="ARBA00022840"/>
    </source>
</evidence>
<reference evidence="17" key="1">
    <citation type="journal article" date="2023" name="DNA Res.">
        <title>Chromosome-level genome assembly of Phrynocephalus forsythii using third-generation DNA sequencing and Hi-C analysis.</title>
        <authorList>
            <person name="Qi Y."/>
            <person name="Zhao W."/>
            <person name="Zhao Y."/>
            <person name="Niu C."/>
            <person name="Cao S."/>
            <person name="Zhang Y."/>
        </authorList>
    </citation>
    <scope>NUCLEOTIDE SEQUENCE</scope>
    <source>
        <tissue evidence="17">Muscle</tissue>
    </source>
</reference>
<feature type="region of interest" description="Disordered" evidence="13">
    <location>
        <begin position="1273"/>
        <end position="1304"/>
    </location>
</feature>
<protein>
    <recommendedName>
        <fullName evidence="19">Obscurin</fullName>
    </recommendedName>
</protein>
<keyword evidence="5" id="KW-0808">Transferase</keyword>
<dbReference type="FunFam" id="1.10.510.10:FF:000519">
    <property type="entry name" value="Obscurin, cytoskeletal calmodulin and titin-interacting RhoGEF"/>
    <property type="match status" value="1"/>
</dbReference>
<dbReference type="Gene3D" id="1.10.510.10">
    <property type="entry name" value="Transferase(Phosphotransferase) domain 1"/>
    <property type="match status" value="2"/>
</dbReference>
<dbReference type="InterPro" id="IPR003961">
    <property type="entry name" value="FN3_dom"/>
</dbReference>
<keyword evidence="4" id="KW-0723">Serine/threonine-protein kinase</keyword>
<dbReference type="PROSITE" id="PS50835">
    <property type="entry name" value="IG_LIKE"/>
    <property type="match status" value="1"/>
</dbReference>
<dbReference type="InterPro" id="IPR008271">
    <property type="entry name" value="Ser/Thr_kinase_AS"/>
</dbReference>
<dbReference type="Gene3D" id="3.30.200.20">
    <property type="entry name" value="Phosphorylase Kinase, domain 1"/>
    <property type="match status" value="2"/>
</dbReference>
<dbReference type="Pfam" id="PF00069">
    <property type="entry name" value="Pkinase"/>
    <property type="match status" value="2"/>
</dbReference>
<evidence type="ECO:0000256" key="8">
    <source>
        <dbReference type="ARBA" id="ARBA00022777"/>
    </source>
</evidence>
<dbReference type="InterPro" id="IPR007110">
    <property type="entry name" value="Ig-like_dom"/>
</dbReference>
<dbReference type="GO" id="GO:0043065">
    <property type="term" value="P:positive regulation of apoptotic process"/>
    <property type="evidence" value="ECO:0007669"/>
    <property type="project" value="TreeGrafter"/>
</dbReference>
<dbReference type="InterPro" id="IPR036179">
    <property type="entry name" value="Ig-like_dom_sf"/>
</dbReference>
<evidence type="ECO:0000256" key="3">
    <source>
        <dbReference type="ARBA" id="ARBA00022490"/>
    </source>
</evidence>
<dbReference type="Gene3D" id="2.60.40.10">
    <property type="entry name" value="Immunoglobulins"/>
    <property type="match status" value="3"/>
</dbReference>
<dbReference type="InterPro" id="IPR017441">
    <property type="entry name" value="Protein_kinase_ATP_BS"/>
</dbReference>
<dbReference type="SUPFAM" id="SSF56112">
    <property type="entry name" value="Protein kinase-like (PK-like)"/>
    <property type="match status" value="2"/>
</dbReference>
<dbReference type="SMART" id="SM00408">
    <property type="entry name" value="IGc2"/>
    <property type="match status" value="2"/>
</dbReference>
<evidence type="ECO:0000256" key="1">
    <source>
        <dbReference type="ARBA" id="ARBA00004496"/>
    </source>
</evidence>
<feature type="region of interest" description="Disordered" evidence="13">
    <location>
        <begin position="531"/>
        <end position="557"/>
    </location>
</feature>
<organism evidence="17 18">
    <name type="scientific">Phrynocephalus forsythii</name>
    <dbReference type="NCBI Taxonomy" id="171643"/>
    <lineage>
        <taxon>Eukaryota</taxon>
        <taxon>Metazoa</taxon>
        <taxon>Chordata</taxon>
        <taxon>Craniata</taxon>
        <taxon>Vertebrata</taxon>
        <taxon>Euteleostomi</taxon>
        <taxon>Lepidosauria</taxon>
        <taxon>Squamata</taxon>
        <taxon>Bifurcata</taxon>
        <taxon>Unidentata</taxon>
        <taxon>Episquamata</taxon>
        <taxon>Toxicofera</taxon>
        <taxon>Iguania</taxon>
        <taxon>Acrodonta</taxon>
        <taxon>Agamidae</taxon>
        <taxon>Agaminae</taxon>
        <taxon>Phrynocephalus</taxon>
    </lineage>
</organism>
<dbReference type="PROSITE" id="PS00107">
    <property type="entry name" value="PROTEIN_KINASE_ATP"/>
    <property type="match status" value="1"/>
</dbReference>
<dbReference type="Pfam" id="PF00041">
    <property type="entry name" value="fn3"/>
    <property type="match status" value="1"/>
</dbReference>
<evidence type="ECO:0000256" key="12">
    <source>
        <dbReference type="PROSITE-ProRule" id="PRU10141"/>
    </source>
</evidence>
<evidence type="ECO:0000256" key="13">
    <source>
        <dbReference type="SAM" id="MobiDB-lite"/>
    </source>
</evidence>
<dbReference type="PANTHER" id="PTHR24342:SF14">
    <property type="entry name" value="DEATH-ASSOCIATED PROTEIN KINASE DAPK-1"/>
    <property type="match status" value="1"/>
</dbReference>
<feature type="domain" description="Ig-like" evidence="15">
    <location>
        <begin position="106"/>
        <end position="194"/>
    </location>
</feature>
<feature type="domain" description="Fibronectin type-III" evidence="16">
    <location>
        <begin position="1384"/>
        <end position="1477"/>
    </location>
</feature>
<feature type="domain" description="Protein kinase" evidence="14">
    <location>
        <begin position="217"/>
        <end position="470"/>
    </location>
</feature>
<dbReference type="PROSITE" id="PS50011">
    <property type="entry name" value="PROTEIN_KINASE_DOM"/>
    <property type="match status" value="2"/>
</dbReference>
<dbReference type="Proteomes" id="UP001142489">
    <property type="component" value="Unassembled WGS sequence"/>
</dbReference>
<dbReference type="PROSITE" id="PS00109">
    <property type="entry name" value="PROTEIN_KINASE_TYR"/>
    <property type="match status" value="1"/>
</dbReference>
<name>A0A9Q1AZA9_9SAUR</name>
<keyword evidence="7 12" id="KW-0547">Nucleotide-binding</keyword>
<dbReference type="PROSITE" id="PS50853">
    <property type="entry name" value="FN3"/>
    <property type="match status" value="1"/>
</dbReference>
<dbReference type="InterPro" id="IPR013783">
    <property type="entry name" value="Ig-like_fold"/>
</dbReference>
<feature type="domain" description="Protein kinase" evidence="14">
    <location>
        <begin position="1503"/>
        <end position="1755"/>
    </location>
</feature>
<dbReference type="EMBL" id="JAPFRF010000009">
    <property type="protein sequence ID" value="KAJ7322098.1"/>
    <property type="molecule type" value="Genomic_DNA"/>
</dbReference>
<feature type="compositionally biased region" description="Basic and acidic residues" evidence="13">
    <location>
        <begin position="1280"/>
        <end position="1299"/>
    </location>
</feature>
<keyword evidence="9 12" id="KW-0067">ATP-binding</keyword>
<dbReference type="GO" id="GO:0005634">
    <property type="term" value="C:nucleus"/>
    <property type="evidence" value="ECO:0007669"/>
    <property type="project" value="TreeGrafter"/>
</dbReference>
<dbReference type="InterPro" id="IPR003598">
    <property type="entry name" value="Ig_sub2"/>
</dbReference>
<evidence type="ECO:0000313" key="18">
    <source>
        <dbReference type="Proteomes" id="UP001142489"/>
    </source>
</evidence>
<comment type="similarity">
    <text evidence="2">Belongs to the protein kinase superfamily. CAMK Ser/Thr protein kinase family.</text>
</comment>
<comment type="subcellular location">
    <subcellularLocation>
        <location evidence="1">Cytoplasm</location>
    </subcellularLocation>
</comment>
<dbReference type="InterPro" id="IPR000719">
    <property type="entry name" value="Prot_kinase_dom"/>
</dbReference>
<dbReference type="GO" id="GO:0005524">
    <property type="term" value="F:ATP binding"/>
    <property type="evidence" value="ECO:0007669"/>
    <property type="project" value="UniProtKB-UniRule"/>
</dbReference>
<dbReference type="SMART" id="SM00220">
    <property type="entry name" value="S_TKc"/>
    <property type="match status" value="2"/>
</dbReference>
<dbReference type="GO" id="GO:0005737">
    <property type="term" value="C:cytoplasm"/>
    <property type="evidence" value="ECO:0007669"/>
    <property type="project" value="UniProtKB-SubCell"/>
</dbReference>
<evidence type="ECO:0000313" key="17">
    <source>
        <dbReference type="EMBL" id="KAJ7322098.1"/>
    </source>
</evidence>
<feature type="region of interest" description="Disordered" evidence="13">
    <location>
        <begin position="922"/>
        <end position="951"/>
    </location>
</feature>
<keyword evidence="6" id="KW-0677">Repeat</keyword>
<feature type="compositionally biased region" description="Basic and acidic residues" evidence="13">
    <location>
        <begin position="807"/>
        <end position="823"/>
    </location>
</feature>
<evidence type="ECO:0008006" key="19">
    <source>
        <dbReference type="Google" id="ProtNLM"/>
    </source>
</evidence>
<dbReference type="FunFam" id="2.60.40.10:FF:000425">
    <property type="entry name" value="Myosin light chain kinase"/>
    <property type="match status" value="1"/>
</dbReference>
<evidence type="ECO:0000256" key="6">
    <source>
        <dbReference type="ARBA" id="ARBA00022737"/>
    </source>
</evidence>
<evidence type="ECO:0000256" key="11">
    <source>
        <dbReference type="ARBA" id="ARBA00023319"/>
    </source>
</evidence>
<sequence>MGGKAWRPSEVSFVSCLMDGPAKKQEPTVMIPGKNGEIPIAGKITRLRDNEIHEITLTSPEIMEGTELQKTEEAKVVLDAQRQPCMEAMERTSIYPTVEKSVTSPPYMQVTIEDVQVRCGEMAKFHAIIEGQPQPVVSWFKGISLLTDGDRVYQFNEGTRYSLILYNTRPEDGGVYTCIAKNTAGEVLCKAELVVQEDKKSQEAKKESTRRKLHAFYEVKQELGRGSFGFIKRVVHKGNRVSCAAKFLPLRSKTRDQAYRERDILATLSHDRITRLLDQFETRKTLILILELCSNEELLERLFKKHAVTEAQVKIYIQQLLEGIAYLHDNQVLHLDIKPSNVLMVYDDRDDIKICDFGFAQRINPAEPQYSQYGYPEFVPPEILTQSPVSTASDIWPVGVISYLSLTCKSPFAGENDRATLLNIQNSRISWDIPDFVELSEEVKDFIKKILQPSPEARPSAMECLSHTWFTHSLSPEETRFIDTKQLKFFVSRSKWQRSLMSYKSVLVMRPIPDILEKTHQNTSLGISRHLVEESSSSSTSGSSSDNEIAISPGRRPFGPAPELHLSVLEDSNYLEYQPSIGEAGRPAAFLSPLRPTREKQAVVMGDQALQGSEGRMPLEPRQRGLEVAEAGSLPEKAGLLPPEAAEPGRSPGCVPRHSVIKSTFSSQPSEGLAIVPSSPGQEHRKHLERAKRSYRKAGYSKSALSGLREPLLEQFGEEGGASDDEDTGRFQEASIGPLMIKSASFDTAQISPRVSFQVSSRSRSLDDYRMRAASFAEEQSIEEEEGDLVPQGSPVEVEGQSPLSEAAKEERSRKTSAKETAKKAAMADSEEEAGPFPPAGDKQSSTWAPQQQPKTLVSAPKAKEEEGLPQKPSLPAVPASKDLILASQQPDVRPKALGQKHAKSVLQAQVGLEKPLMPSELPLAVPKSRPPAVLKASPVKTIPTSPSGAENQELLQQVPSAPGEVKWVTRKGPGSSLPGISQAKYGLTPRGAAPSALKKTMAPVDDNRRKEQAGLRSFYGDTEAEALEDLVGEMVCLSRETTHLAQTVSDPEGSVRHVSPPREINQMYNRMYEIALVQIQDLSEDMPRPDSKTAKFDISEVEPAFLNLYELYDIVYSPFEFLSFRKAPEKLPGKRRFPKSERGKMTSGFKAYGHQDKKICVREDHTQGEAVLEQSPKELVSVAAVASAAPQLEVEGAQAKAPQIFGKRSDSEGDLPAGVRQIYSVPEDSTGKRRSSLQSRLGLFKPFVRSQSMELAEQSLKKKMKESVAHFSRMLTRKTSSDEESREDSEERKSDLQERTSLTGSIKKKSGFPSFTLSSLKIKEKDGAAIRSTDRILISSTLKRYQLLTILAATREDFGTYACVATNSQGTASTSCVMRRAEAPSNPPAPDIVEILEDGVQLAWKPVEMKIPVTYTVLCKKNDGEWKTLASDISDCCYTVEHLPHSLVYSFRIACVSKAGVGPYSNPTAKVKIGEHDQAAFQVQVEADSSMSAAAQPTHQTYAFQTEIKRGRFSIIKQCREKLTGNPLAAKIIPYRPEDKEAVLQEYHIFRRLQHTNIGQLQGAYVSPRHLVLIMELCVGPELLNALAGRSSYSEVEVRDYLWQILSAVEYLHAQNILHLDLRSENMIITEPNLLKIIDFGNAQFYTADQNITLEGCMDYVETMASELLSEKGAVPQTDIWAIGVTAFIMLSAEYPISSEASCDFGRLVKREKIKLNRCYAGLSGGAVSFLQSTLSSNPWRRPTASECLQLPWLQETGLDERQQATVTFTTTKLRNFVAERERKRALLCSKYGVMAV</sequence>
<dbReference type="GO" id="GO:0035556">
    <property type="term" value="P:intracellular signal transduction"/>
    <property type="evidence" value="ECO:0007669"/>
    <property type="project" value="TreeGrafter"/>
</dbReference>
<gene>
    <name evidence="17" type="ORF">JRQ81_018385</name>
</gene>
<dbReference type="FunFam" id="3.30.200.20:FF:000424">
    <property type="entry name" value="obscurin isoform X5"/>
    <property type="match status" value="1"/>
</dbReference>
<dbReference type="InterPro" id="IPR008266">
    <property type="entry name" value="Tyr_kinase_AS"/>
</dbReference>
<evidence type="ECO:0000256" key="10">
    <source>
        <dbReference type="ARBA" id="ARBA00023157"/>
    </source>
</evidence>
<dbReference type="CDD" id="cd00063">
    <property type="entry name" value="FN3"/>
    <property type="match status" value="1"/>
</dbReference>
<dbReference type="InterPro" id="IPR013098">
    <property type="entry name" value="Ig_I-set"/>
</dbReference>
<dbReference type="FunFam" id="1.10.510.10:FF:000912">
    <property type="entry name" value="obscurin isoform X1"/>
    <property type="match status" value="1"/>
</dbReference>
<evidence type="ECO:0000259" key="15">
    <source>
        <dbReference type="PROSITE" id="PS50835"/>
    </source>
</evidence>
<keyword evidence="8" id="KW-0418">Kinase</keyword>
<dbReference type="SUPFAM" id="SSF48726">
    <property type="entry name" value="Immunoglobulin"/>
    <property type="match status" value="2"/>
</dbReference>
<evidence type="ECO:0000256" key="4">
    <source>
        <dbReference type="ARBA" id="ARBA00022527"/>
    </source>
</evidence>
<evidence type="ECO:0000256" key="2">
    <source>
        <dbReference type="ARBA" id="ARBA00006692"/>
    </source>
</evidence>
<feature type="region of interest" description="Disordered" evidence="13">
    <location>
        <begin position="777"/>
        <end position="877"/>
    </location>
</feature>
<keyword evidence="11" id="KW-0393">Immunoglobulin domain</keyword>
<dbReference type="InterPro" id="IPR003599">
    <property type="entry name" value="Ig_sub"/>
</dbReference>
<evidence type="ECO:0000256" key="7">
    <source>
        <dbReference type="ARBA" id="ARBA00022741"/>
    </source>
</evidence>
<dbReference type="GO" id="GO:0004674">
    <property type="term" value="F:protein serine/threonine kinase activity"/>
    <property type="evidence" value="ECO:0007669"/>
    <property type="project" value="UniProtKB-KW"/>
</dbReference>
<feature type="compositionally biased region" description="Basic residues" evidence="13">
    <location>
        <begin position="684"/>
        <end position="696"/>
    </location>
</feature>
<feature type="compositionally biased region" description="Polar residues" evidence="13">
    <location>
        <begin position="843"/>
        <end position="856"/>
    </location>
</feature>
<dbReference type="OrthoDB" id="10072266at2759"/>
<evidence type="ECO:0000256" key="5">
    <source>
        <dbReference type="ARBA" id="ARBA00022679"/>
    </source>
</evidence>
<evidence type="ECO:0000259" key="14">
    <source>
        <dbReference type="PROSITE" id="PS50011"/>
    </source>
</evidence>
<dbReference type="SMART" id="SM00409">
    <property type="entry name" value="IG"/>
    <property type="match status" value="2"/>
</dbReference>
<keyword evidence="10" id="KW-1015">Disulfide bond</keyword>
<comment type="caution">
    <text evidence="17">The sequence shown here is derived from an EMBL/GenBank/DDBJ whole genome shotgun (WGS) entry which is preliminary data.</text>
</comment>